<comment type="caution">
    <text evidence="14">The sequence shown here is derived from an EMBL/GenBank/DDBJ whole genome shotgun (WGS) entry which is preliminary data.</text>
</comment>
<evidence type="ECO:0000259" key="13">
    <source>
        <dbReference type="PROSITE" id="PS51900"/>
    </source>
</evidence>
<dbReference type="SUPFAM" id="SSF56349">
    <property type="entry name" value="DNA breaking-rejoining enzymes"/>
    <property type="match status" value="1"/>
</dbReference>
<feature type="domain" description="Tyr recombinase" evidence="12">
    <location>
        <begin position="149"/>
        <end position="345"/>
    </location>
</feature>
<dbReference type="Pfam" id="PF02899">
    <property type="entry name" value="Phage_int_SAM_1"/>
    <property type="match status" value="1"/>
</dbReference>
<keyword evidence="7" id="KW-0229">DNA integration</keyword>
<keyword evidence="4" id="KW-0963">Cytoplasm</keyword>
<dbReference type="InterPro" id="IPR013762">
    <property type="entry name" value="Integrase-like_cat_sf"/>
</dbReference>
<dbReference type="RefSeq" id="WP_187558474.1">
    <property type="nucleotide sequence ID" value="NZ_JACRTP010000002.1"/>
</dbReference>
<sequence length="358" mass="41123">MAKQITYREQEKIQNTMKLREFLSELPPYAKDYFRAKEPTTSDKTRLSYAYDLRVFFRFLQESNPNLKEKQISEISLSDLSALQPVDFEEFEDYLKVYQTPDGRTETNSRVGIARKLSCLRSFYEYLCKRQLLSENPVRLIDMPRLKEKAIIQLDPDEIASLLDYMENYGNGLTGVQLYHCNKQKYRDIAIVTLLLGTGIRVSECVGLNISDVDFKNNGIRVLRKGGNEMVVYFGLEVEAALKDYLELSRNKITPLSGHENALFLSGQRKRISVDAIEKMVKKYSSAISVKTITPHKLRSTYGTALYRETGDIYLVADVLGHSDVNTTKKHYARLSDDRRRAASKAVILREKPDSHNS</sequence>
<keyword evidence="10" id="KW-0131">Cell cycle</keyword>
<evidence type="ECO:0000256" key="9">
    <source>
        <dbReference type="ARBA" id="ARBA00023172"/>
    </source>
</evidence>
<evidence type="ECO:0000256" key="8">
    <source>
        <dbReference type="ARBA" id="ARBA00023125"/>
    </source>
</evidence>
<dbReference type="Proteomes" id="UP000661649">
    <property type="component" value="Unassembled WGS sequence"/>
</dbReference>
<evidence type="ECO:0000256" key="4">
    <source>
        <dbReference type="ARBA" id="ARBA00022490"/>
    </source>
</evidence>
<dbReference type="InterPro" id="IPR004107">
    <property type="entry name" value="Integrase_SAM-like_N"/>
</dbReference>
<gene>
    <name evidence="14" type="ORF">H8712_06655</name>
</gene>
<accession>A0ABR7PA59</accession>
<dbReference type="EMBL" id="JACRTP010000002">
    <property type="protein sequence ID" value="MBC8628297.1"/>
    <property type="molecule type" value="Genomic_DNA"/>
</dbReference>
<evidence type="ECO:0000313" key="14">
    <source>
        <dbReference type="EMBL" id="MBC8628297.1"/>
    </source>
</evidence>
<dbReference type="Gene3D" id="1.10.443.10">
    <property type="entry name" value="Intergrase catalytic core"/>
    <property type="match status" value="1"/>
</dbReference>
<dbReference type="PANTHER" id="PTHR30349:SF77">
    <property type="entry name" value="TYROSINE RECOMBINASE XERC"/>
    <property type="match status" value="1"/>
</dbReference>
<evidence type="ECO:0000256" key="1">
    <source>
        <dbReference type="ARBA" id="ARBA00003283"/>
    </source>
</evidence>
<evidence type="ECO:0000256" key="11">
    <source>
        <dbReference type="PROSITE-ProRule" id="PRU01248"/>
    </source>
</evidence>
<dbReference type="Pfam" id="PF00589">
    <property type="entry name" value="Phage_integrase"/>
    <property type="match status" value="1"/>
</dbReference>
<name>A0ABR7PA59_9FIRM</name>
<dbReference type="InterPro" id="IPR011010">
    <property type="entry name" value="DNA_brk_join_enz"/>
</dbReference>
<reference evidence="14 15" key="1">
    <citation type="submission" date="2020-08" db="EMBL/GenBank/DDBJ databases">
        <title>Genome public.</title>
        <authorList>
            <person name="Liu C."/>
            <person name="Sun Q."/>
        </authorList>
    </citation>
    <scope>NUCLEOTIDE SEQUENCE [LARGE SCALE GENOMIC DNA]</scope>
    <source>
        <strain evidence="14 15">3_YM_SP_D4_24.mj</strain>
    </source>
</reference>
<evidence type="ECO:0000256" key="6">
    <source>
        <dbReference type="ARBA" id="ARBA00022829"/>
    </source>
</evidence>
<evidence type="ECO:0000256" key="3">
    <source>
        <dbReference type="ARBA" id="ARBA00008857"/>
    </source>
</evidence>
<proteinExistence type="inferred from homology"/>
<dbReference type="PANTHER" id="PTHR30349">
    <property type="entry name" value="PHAGE INTEGRASE-RELATED"/>
    <property type="match status" value="1"/>
</dbReference>
<keyword evidence="8 11" id="KW-0238">DNA-binding</keyword>
<dbReference type="Gene3D" id="1.10.150.130">
    <property type="match status" value="1"/>
</dbReference>
<dbReference type="PROSITE" id="PS51898">
    <property type="entry name" value="TYR_RECOMBINASE"/>
    <property type="match status" value="1"/>
</dbReference>
<keyword evidence="15" id="KW-1185">Reference proteome</keyword>
<dbReference type="InterPro" id="IPR044068">
    <property type="entry name" value="CB"/>
</dbReference>
<keyword evidence="6" id="KW-0159">Chromosome partition</keyword>
<evidence type="ECO:0000256" key="2">
    <source>
        <dbReference type="ARBA" id="ARBA00004496"/>
    </source>
</evidence>
<evidence type="ECO:0000313" key="15">
    <source>
        <dbReference type="Proteomes" id="UP000661649"/>
    </source>
</evidence>
<comment type="subcellular location">
    <subcellularLocation>
        <location evidence="2">Cytoplasm</location>
    </subcellularLocation>
</comment>
<keyword evidence="9" id="KW-0233">DNA recombination</keyword>
<dbReference type="InterPro" id="IPR010998">
    <property type="entry name" value="Integrase_recombinase_N"/>
</dbReference>
<evidence type="ECO:0000256" key="10">
    <source>
        <dbReference type="ARBA" id="ARBA00023306"/>
    </source>
</evidence>
<evidence type="ECO:0000259" key="12">
    <source>
        <dbReference type="PROSITE" id="PS51898"/>
    </source>
</evidence>
<dbReference type="InterPro" id="IPR050090">
    <property type="entry name" value="Tyrosine_recombinase_XerCD"/>
</dbReference>
<evidence type="ECO:0000256" key="5">
    <source>
        <dbReference type="ARBA" id="ARBA00022618"/>
    </source>
</evidence>
<organism evidence="14 15">
    <name type="scientific">Blautia stercoris</name>
    <dbReference type="NCBI Taxonomy" id="871664"/>
    <lineage>
        <taxon>Bacteria</taxon>
        <taxon>Bacillati</taxon>
        <taxon>Bacillota</taxon>
        <taxon>Clostridia</taxon>
        <taxon>Lachnospirales</taxon>
        <taxon>Lachnospiraceae</taxon>
        <taxon>Blautia</taxon>
    </lineage>
</organism>
<feature type="domain" description="Core-binding (CB)" evidence="13">
    <location>
        <begin position="24"/>
        <end position="128"/>
    </location>
</feature>
<comment type="function">
    <text evidence="1">Site-specific tyrosine recombinase, which acts by catalyzing the cutting and rejoining of the recombining DNA molecules.</text>
</comment>
<evidence type="ECO:0000256" key="7">
    <source>
        <dbReference type="ARBA" id="ARBA00022908"/>
    </source>
</evidence>
<comment type="similarity">
    <text evidence="3">Belongs to the 'phage' integrase family.</text>
</comment>
<protein>
    <submittedName>
        <fullName evidence="14">Tyrosine-type recombinase/integrase</fullName>
    </submittedName>
</protein>
<dbReference type="PROSITE" id="PS51900">
    <property type="entry name" value="CB"/>
    <property type="match status" value="1"/>
</dbReference>
<dbReference type="InterPro" id="IPR002104">
    <property type="entry name" value="Integrase_catalytic"/>
</dbReference>
<keyword evidence="5" id="KW-0132">Cell division</keyword>